<feature type="region of interest" description="Disordered" evidence="1">
    <location>
        <begin position="447"/>
        <end position="485"/>
    </location>
</feature>
<dbReference type="OrthoDB" id="2564696at2759"/>
<comment type="caution">
    <text evidence="3">The sequence shown here is derived from an EMBL/GenBank/DDBJ whole genome shotgun (WGS) entry which is preliminary data.</text>
</comment>
<proteinExistence type="predicted"/>
<feature type="region of interest" description="Disordered" evidence="1">
    <location>
        <begin position="515"/>
        <end position="546"/>
    </location>
</feature>
<feature type="transmembrane region" description="Helical" evidence="2">
    <location>
        <begin position="261"/>
        <end position="278"/>
    </location>
</feature>
<dbReference type="AlphaFoldDB" id="A0A4S4MLF7"/>
<feature type="transmembrane region" description="Helical" evidence="2">
    <location>
        <begin position="146"/>
        <end position="170"/>
    </location>
</feature>
<feature type="transmembrane region" description="Helical" evidence="2">
    <location>
        <begin position="33"/>
        <end position="55"/>
    </location>
</feature>
<evidence type="ECO:0000313" key="3">
    <source>
        <dbReference type="EMBL" id="THH26589.1"/>
    </source>
</evidence>
<evidence type="ECO:0008006" key="5">
    <source>
        <dbReference type="Google" id="ProtNLM"/>
    </source>
</evidence>
<evidence type="ECO:0000256" key="1">
    <source>
        <dbReference type="SAM" id="MobiDB-lite"/>
    </source>
</evidence>
<feature type="transmembrane region" description="Helical" evidence="2">
    <location>
        <begin position="190"/>
        <end position="211"/>
    </location>
</feature>
<gene>
    <name evidence="3" type="ORF">EUX98_g7595</name>
</gene>
<keyword evidence="2" id="KW-0812">Transmembrane</keyword>
<sequence>MSFTNILSEVRTAMPSAQALSRNDAVQAILTDIPLFAAGLLALGMFSFIVIMHHVSWPSACLHTSAFAAFIAGILDLSQVLLRSGVKADPVAHWNTVEGLITTREIFLALSIGLRFGFLWFFVSLPPLGENGSKSGSMHSACWEKWGILGMLLKWALTLLCVAVPLLQILYRTVDALGNFGPVYEVECTVEIVISACFILKLILNGYLLVISSPRGSLRWKPCLAYVPVVLALCINATLGAGNMMSFLWSETILGRLLQAIEYYILIVTISVWAFYSIQDQSANRARPVVNRSSSFRGLGPVDHSTFRISHAPFTDPQGSQREKQQSHSRRGSMADRLSSFLVPRALSRHTQFPASPTADKLWNQDEAERGVSPSVYSAGGSPDIRTPRPSLDADPSEPKESAKWQDPLFSAVVGRTSPPPEEVLIIATLQPTASLSTLRIPRRVFSSTSPSSHADSPVYGLDGRTIADRSPVDEPSILESNRSSSYSTILRQQAELDKSIASLKLLGRDTLDGTTIAEEGGKPSSASQSEFSLSNFPEPPWRTSTDTDYTVRATVSPVVTISRAESVVSQKALTNLDLMPPRMHIVMEHNRNISVPFSDNDDPLPTGRIRVDSEGTRYEITSFIGEMTHKKNDSNAVADAYYVLSDSTRRKEYDVLYSTRNKREKTNEPDASTNFFSSFASMFGGGGATNAQGAADRPDAEGVFADVFEELLRPEVQRHAPWWAWTGAVCGAGIGFIVANVPGLMVGAYAGNRLGAVRDAKGKSVAAVFSDLGGTQKAEILRALAVKVLGSAAGAI</sequence>
<feature type="compositionally biased region" description="Low complexity" evidence="1">
    <location>
        <begin position="447"/>
        <end position="457"/>
    </location>
</feature>
<reference evidence="3 4" key="1">
    <citation type="submission" date="2019-02" db="EMBL/GenBank/DDBJ databases">
        <title>Genome sequencing of the rare red list fungi Antrodiella citrinella (Flaviporus citrinellus).</title>
        <authorList>
            <person name="Buettner E."/>
            <person name="Kellner H."/>
        </authorList>
    </citation>
    <scope>NUCLEOTIDE SEQUENCE [LARGE SCALE GENOMIC DNA]</scope>
    <source>
        <strain evidence="3 4">DSM 108506</strain>
    </source>
</reference>
<feature type="region of interest" description="Disordered" evidence="1">
    <location>
        <begin position="352"/>
        <end position="408"/>
    </location>
</feature>
<feature type="region of interest" description="Disordered" evidence="1">
    <location>
        <begin position="310"/>
        <end position="335"/>
    </location>
</feature>
<feature type="transmembrane region" description="Helical" evidence="2">
    <location>
        <begin position="106"/>
        <end position="125"/>
    </location>
</feature>
<organism evidence="3 4">
    <name type="scientific">Antrodiella citrinella</name>
    <dbReference type="NCBI Taxonomy" id="2447956"/>
    <lineage>
        <taxon>Eukaryota</taxon>
        <taxon>Fungi</taxon>
        <taxon>Dikarya</taxon>
        <taxon>Basidiomycota</taxon>
        <taxon>Agaricomycotina</taxon>
        <taxon>Agaricomycetes</taxon>
        <taxon>Polyporales</taxon>
        <taxon>Steccherinaceae</taxon>
        <taxon>Antrodiella</taxon>
    </lineage>
</organism>
<feature type="transmembrane region" description="Helical" evidence="2">
    <location>
        <begin position="67"/>
        <end position="86"/>
    </location>
</feature>
<keyword evidence="2" id="KW-0472">Membrane</keyword>
<keyword evidence="4" id="KW-1185">Reference proteome</keyword>
<protein>
    <recommendedName>
        <fullName evidence="5">J domain-containing protein</fullName>
    </recommendedName>
</protein>
<feature type="transmembrane region" description="Helical" evidence="2">
    <location>
        <begin position="223"/>
        <end position="249"/>
    </location>
</feature>
<name>A0A4S4MLF7_9APHY</name>
<accession>A0A4S4MLF7</accession>
<evidence type="ECO:0000256" key="2">
    <source>
        <dbReference type="SAM" id="Phobius"/>
    </source>
</evidence>
<dbReference type="EMBL" id="SGPM01000330">
    <property type="protein sequence ID" value="THH26589.1"/>
    <property type="molecule type" value="Genomic_DNA"/>
</dbReference>
<keyword evidence="2" id="KW-1133">Transmembrane helix</keyword>
<feature type="compositionally biased region" description="Polar residues" evidence="1">
    <location>
        <begin position="525"/>
        <end position="536"/>
    </location>
</feature>
<evidence type="ECO:0000313" key="4">
    <source>
        <dbReference type="Proteomes" id="UP000308730"/>
    </source>
</evidence>
<dbReference type="Proteomes" id="UP000308730">
    <property type="component" value="Unassembled WGS sequence"/>
</dbReference>